<accession>A0AA41Q998</accession>
<dbReference type="AlphaFoldDB" id="A0AA41Q998"/>
<sequence>MTIRLESNCLQIESAVRDVPAACAAFEEILGAGPIEQELVRRISGVVLDIDHRGCGDAMFQFCSPLVDTIFTAEELRRVGPSVTNLTFFVADAAGTRDLLAAEGAATRMAWQTMPGSWQQLLGPGNAKPDEDLAPGFFMGTRHLFGFDFEFSEAPWYDVAAQSYMHPAFTYPRPAIADKVRRLERLRVLVDDIGHYTGNLLRLVDAGDRTGVYAHREDEAVRSARIALRGLELEYVQPLAAGPLRDRLAERGPAVTTAVFSADPAAGLPPAAFATTGILGFDIEVEHEPAVTHPGE</sequence>
<comment type="caution">
    <text evidence="1">The sequence shown here is derived from an EMBL/GenBank/DDBJ whole genome shotgun (WGS) entry which is preliminary data.</text>
</comment>
<reference evidence="1" key="1">
    <citation type="submission" date="2022-01" db="EMBL/GenBank/DDBJ databases">
        <title>Genome-Based Taxonomic Classification of the Phylum Actinobacteria.</title>
        <authorList>
            <person name="Gao Y."/>
        </authorList>
    </citation>
    <scope>NUCLEOTIDE SEQUENCE</scope>
    <source>
        <strain evidence="1">KLBMP 8922</strain>
    </source>
</reference>
<keyword evidence="2" id="KW-1185">Reference proteome</keyword>
<gene>
    <name evidence="1" type="ORF">LZ495_35760</name>
</gene>
<dbReference type="RefSeq" id="WP_235057317.1">
    <property type="nucleotide sequence ID" value="NZ_JAKFHA010000035.1"/>
</dbReference>
<evidence type="ECO:0000313" key="2">
    <source>
        <dbReference type="Proteomes" id="UP001165378"/>
    </source>
</evidence>
<evidence type="ECO:0000313" key="1">
    <source>
        <dbReference type="EMBL" id="MCF2532542.1"/>
    </source>
</evidence>
<dbReference type="SUPFAM" id="SSF54593">
    <property type="entry name" value="Glyoxalase/Bleomycin resistance protein/Dihydroxybiphenyl dioxygenase"/>
    <property type="match status" value="1"/>
</dbReference>
<dbReference type="InterPro" id="IPR029068">
    <property type="entry name" value="Glyas_Bleomycin-R_OHBP_Dase"/>
</dbReference>
<dbReference type="EMBL" id="JAKFHA010000035">
    <property type="protein sequence ID" value="MCF2532542.1"/>
    <property type="molecule type" value="Genomic_DNA"/>
</dbReference>
<dbReference type="Gene3D" id="3.10.180.10">
    <property type="entry name" value="2,3-Dihydroxybiphenyl 1,2-Dioxygenase, domain 1"/>
    <property type="match status" value="1"/>
</dbReference>
<name>A0AA41Q998_9ACTN</name>
<organism evidence="1 2">
    <name type="scientific">Yinghuangia soli</name>
    <dbReference type="NCBI Taxonomy" id="2908204"/>
    <lineage>
        <taxon>Bacteria</taxon>
        <taxon>Bacillati</taxon>
        <taxon>Actinomycetota</taxon>
        <taxon>Actinomycetes</taxon>
        <taxon>Kitasatosporales</taxon>
        <taxon>Streptomycetaceae</taxon>
        <taxon>Yinghuangia</taxon>
    </lineage>
</organism>
<evidence type="ECO:0008006" key="3">
    <source>
        <dbReference type="Google" id="ProtNLM"/>
    </source>
</evidence>
<proteinExistence type="predicted"/>
<dbReference type="Proteomes" id="UP001165378">
    <property type="component" value="Unassembled WGS sequence"/>
</dbReference>
<protein>
    <recommendedName>
        <fullName evidence="3">Glyoxalase-like domain-containing protein</fullName>
    </recommendedName>
</protein>